<dbReference type="OrthoDB" id="2083369at2"/>
<dbReference type="Gene3D" id="1.10.1200.10">
    <property type="entry name" value="ACP-like"/>
    <property type="match status" value="1"/>
</dbReference>
<feature type="domain" description="Carrier" evidence="1">
    <location>
        <begin position="5"/>
        <end position="83"/>
    </location>
</feature>
<reference evidence="2 3" key="1">
    <citation type="journal article" date="2013" name="Genome Announc.">
        <title>Draft Genome Sequence of the Cellulolytic Bacterium Clostridium papyrosolvens C7 (ATCC 700395).</title>
        <authorList>
            <person name="Zepeda V."/>
            <person name="Dassa B."/>
            <person name="Borovok I."/>
            <person name="Lamed R."/>
            <person name="Bayer E.A."/>
            <person name="Cate J.H."/>
        </authorList>
    </citation>
    <scope>NUCLEOTIDE SEQUENCE [LARGE SCALE GENOMIC DNA]</scope>
    <source>
        <strain evidence="2 3">C7</strain>
    </source>
</reference>
<dbReference type="RefSeq" id="WP_020816232.1">
    <property type="nucleotide sequence ID" value="NZ_ATAY01000063.1"/>
</dbReference>
<dbReference type="Proteomes" id="UP000016860">
    <property type="component" value="Unassembled WGS sequence"/>
</dbReference>
<dbReference type="AlphaFoldDB" id="U4R1D8"/>
<dbReference type="InterPro" id="IPR036736">
    <property type="entry name" value="ACP-like_sf"/>
</dbReference>
<evidence type="ECO:0000313" key="2">
    <source>
        <dbReference type="EMBL" id="EPR10588.1"/>
    </source>
</evidence>
<name>U4R1D8_9FIRM</name>
<evidence type="ECO:0000259" key="1">
    <source>
        <dbReference type="PROSITE" id="PS50075"/>
    </source>
</evidence>
<dbReference type="PROSITE" id="PS50075">
    <property type="entry name" value="CARRIER"/>
    <property type="match status" value="1"/>
</dbReference>
<dbReference type="Pfam" id="PF00550">
    <property type="entry name" value="PP-binding"/>
    <property type="match status" value="1"/>
</dbReference>
<accession>U4R1D8</accession>
<protein>
    <recommendedName>
        <fullName evidence="1">Carrier domain-containing protein</fullName>
    </recommendedName>
</protein>
<dbReference type="EMBL" id="ATAY01000063">
    <property type="protein sequence ID" value="EPR10588.1"/>
    <property type="molecule type" value="Genomic_DNA"/>
</dbReference>
<evidence type="ECO:0000313" key="3">
    <source>
        <dbReference type="Proteomes" id="UP000016860"/>
    </source>
</evidence>
<proteinExistence type="predicted"/>
<dbReference type="SUPFAM" id="SSF47336">
    <property type="entry name" value="ACP-like"/>
    <property type="match status" value="1"/>
</dbReference>
<comment type="caution">
    <text evidence="2">The sequence shown here is derived from an EMBL/GenBank/DDBJ whole genome shotgun (WGS) entry which is preliminary data.</text>
</comment>
<sequence>MDISQIYETINKAIKETVNRDISDEMLRDDVDIVQSIGINSIDAISILVKIEELFNIQVDDDDLNTELIRTTRNLAEYVEKKLSEVG</sequence>
<dbReference type="STRING" id="1330534.L323_13805"/>
<dbReference type="PATRIC" id="fig|1330534.3.peg.2741"/>
<dbReference type="InterPro" id="IPR009081">
    <property type="entry name" value="PP-bd_ACP"/>
</dbReference>
<organism evidence="2 3">
    <name type="scientific">Ruminiclostridium papyrosolvens C7</name>
    <dbReference type="NCBI Taxonomy" id="1330534"/>
    <lineage>
        <taxon>Bacteria</taxon>
        <taxon>Bacillati</taxon>
        <taxon>Bacillota</taxon>
        <taxon>Clostridia</taxon>
        <taxon>Eubacteriales</taxon>
        <taxon>Oscillospiraceae</taxon>
        <taxon>Ruminiclostridium</taxon>
    </lineage>
</organism>
<gene>
    <name evidence="2" type="ORF">L323_13805</name>
</gene>